<dbReference type="PROSITE" id="PS50053">
    <property type="entry name" value="UBIQUITIN_2"/>
    <property type="match status" value="1"/>
</dbReference>
<dbReference type="PANTHER" id="PTHR10677:SF3">
    <property type="entry name" value="FI07626P-RELATED"/>
    <property type="match status" value="1"/>
</dbReference>
<dbReference type="STRING" id="7757.ENSPMAP00000003733"/>
<reference evidence="4" key="1">
    <citation type="submission" date="2025-08" db="UniProtKB">
        <authorList>
            <consortium name="Ensembl"/>
        </authorList>
    </citation>
    <scope>IDENTIFICATION</scope>
</reference>
<evidence type="ECO:0000313" key="4">
    <source>
        <dbReference type="Ensembl" id="ENSPMAP00000003733.1"/>
    </source>
</evidence>
<accession>S4REV1</accession>
<dbReference type="SMART" id="SM00727">
    <property type="entry name" value="STI1"/>
    <property type="match status" value="4"/>
</dbReference>
<dbReference type="Pfam" id="PF23195">
    <property type="entry name" value="UBQLN1"/>
    <property type="match status" value="1"/>
</dbReference>
<dbReference type="PANTHER" id="PTHR10677">
    <property type="entry name" value="UBIQUILIN"/>
    <property type="match status" value="1"/>
</dbReference>
<dbReference type="GO" id="GO:0006511">
    <property type="term" value="P:ubiquitin-dependent protein catabolic process"/>
    <property type="evidence" value="ECO:0007669"/>
    <property type="project" value="TreeGrafter"/>
</dbReference>
<feature type="domain" description="Ubiquitin-like" evidence="3">
    <location>
        <begin position="20"/>
        <end position="95"/>
    </location>
</feature>
<dbReference type="AlphaFoldDB" id="S4REV1"/>
<evidence type="ECO:0000256" key="1">
    <source>
        <dbReference type="SAM" id="MobiDB-lite"/>
    </source>
</evidence>
<dbReference type="GeneTree" id="ENSGT00940000155620"/>
<dbReference type="Ensembl" id="ENSPMAT00000003749.1">
    <property type="protein sequence ID" value="ENSPMAP00000003733.1"/>
    <property type="gene ID" value="ENSPMAG00000003415.1"/>
</dbReference>
<evidence type="ECO:0000259" key="3">
    <source>
        <dbReference type="PROSITE" id="PS50053"/>
    </source>
</evidence>
<dbReference type="Gene3D" id="3.10.20.90">
    <property type="entry name" value="Phosphatidylinositol 3-kinase Catalytic Subunit, Chain A, domain 1"/>
    <property type="match status" value="1"/>
</dbReference>
<reference evidence="4" key="2">
    <citation type="submission" date="2025-09" db="UniProtKB">
        <authorList>
            <consortium name="Ensembl"/>
        </authorList>
    </citation>
    <scope>IDENTIFICATION</scope>
</reference>
<dbReference type="Pfam" id="PF00627">
    <property type="entry name" value="UBA"/>
    <property type="match status" value="1"/>
</dbReference>
<dbReference type="GO" id="GO:0005829">
    <property type="term" value="C:cytosol"/>
    <property type="evidence" value="ECO:0007669"/>
    <property type="project" value="TreeGrafter"/>
</dbReference>
<dbReference type="SUPFAM" id="SSF54236">
    <property type="entry name" value="Ubiquitin-like"/>
    <property type="match status" value="1"/>
</dbReference>
<dbReference type="InterPro" id="IPR015496">
    <property type="entry name" value="Ubiquilin"/>
</dbReference>
<dbReference type="SMART" id="SM00213">
    <property type="entry name" value="UBQ"/>
    <property type="match status" value="1"/>
</dbReference>
<dbReference type="InterPro" id="IPR006636">
    <property type="entry name" value="STI1_HS-bd"/>
</dbReference>
<proteinExistence type="predicted"/>
<dbReference type="PROSITE" id="PS50030">
    <property type="entry name" value="UBA"/>
    <property type="match status" value="1"/>
</dbReference>
<sequence>VLEAPRLGMAEAAEAAAGSVRVAVRAARGRHELTVPGACTVREFKTEFLAPRFKAPAEQLVLIFAGKILKEGETLAQLGITDGLTVHLVIKNPSRWEPGEIFCGARSASESTQPSAPSDASPIDSSSAYSSSSTNPAAAAGGVMHPGPASPAPGRGGGYAGMGGLWGPGLESCSLSELQQHMQRQLMASPELLAQLMESPVVQSLLADTRTLRQLVDSNPHMQQLMQHNPDIAHILASPGLARQTLELVRNPAVMQAMAWAFGTELRVLPSRTCGGFPPRIQMPVNGIFRTSSHHNPFPAIAALGAIVSRDLRAPSPAVCPAQGDQTGAEPPGSSSSAASAASAATGVFPGLFPTGTSAPLVPGTGLESGRPMQGVMQQVVESPQLLQSLLSAPYVRSTMHILAQNPELASQIILNNPLIAGNAHLQEQLRMQLPLFLQQQLQNPELLSSLSNPHTLQALMQIQHGLQTLNSHGAGMVPAYGLLPGGLFGTFGPQMPAAPAAPAAPTGSDTPSGCPQQQLLQHMVLTAGLQAPGPEPPRLQQQLDQLGAMGFTNRDANVQALVASGGNLGAAIERLLGRQPS</sequence>
<dbReference type="Gene3D" id="1.10.8.10">
    <property type="entry name" value="DNA helicase RuvA subunit, C-terminal domain"/>
    <property type="match status" value="1"/>
</dbReference>
<name>S4REV1_PETMA</name>
<dbReference type="SMART" id="SM00165">
    <property type="entry name" value="UBA"/>
    <property type="match status" value="1"/>
</dbReference>
<dbReference type="CDD" id="cd14399">
    <property type="entry name" value="UBA_PLICs"/>
    <property type="match status" value="1"/>
</dbReference>
<dbReference type="InterPro" id="IPR000626">
    <property type="entry name" value="Ubiquitin-like_dom"/>
</dbReference>
<organism evidence="4">
    <name type="scientific">Petromyzon marinus</name>
    <name type="common">Sea lamprey</name>
    <dbReference type="NCBI Taxonomy" id="7757"/>
    <lineage>
        <taxon>Eukaryota</taxon>
        <taxon>Metazoa</taxon>
        <taxon>Chordata</taxon>
        <taxon>Craniata</taxon>
        <taxon>Vertebrata</taxon>
        <taxon>Cyclostomata</taxon>
        <taxon>Hyperoartia</taxon>
        <taxon>Petromyzontiformes</taxon>
        <taxon>Petromyzontidae</taxon>
        <taxon>Petromyzon</taxon>
    </lineage>
</organism>
<evidence type="ECO:0000259" key="2">
    <source>
        <dbReference type="PROSITE" id="PS50030"/>
    </source>
</evidence>
<feature type="region of interest" description="Disordered" evidence="1">
    <location>
        <begin position="318"/>
        <end position="341"/>
    </location>
</feature>
<dbReference type="GO" id="GO:0031593">
    <property type="term" value="F:polyubiquitin modification-dependent protein binding"/>
    <property type="evidence" value="ECO:0007669"/>
    <property type="project" value="TreeGrafter"/>
</dbReference>
<feature type="region of interest" description="Disordered" evidence="1">
    <location>
        <begin position="106"/>
        <end position="156"/>
    </location>
</feature>
<feature type="domain" description="UBA" evidence="2">
    <location>
        <begin position="538"/>
        <end position="579"/>
    </location>
</feature>
<dbReference type="InterPro" id="IPR009060">
    <property type="entry name" value="UBA-like_sf"/>
</dbReference>
<dbReference type="SUPFAM" id="SSF46934">
    <property type="entry name" value="UBA-like"/>
    <property type="match status" value="1"/>
</dbReference>
<protein>
    <submittedName>
        <fullName evidence="4">Ubiquilin 4</fullName>
    </submittedName>
</protein>
<dbReference type="Pfam" id="PF00240">
    <property type="entry name" value="ubiquitin"/>
    <property type="match status" value="1"/>
</dbReference>
<dbReference type="HOGENOM" id="CLU_024293_4_0_1"/>
<dbReference type="InterPro" id="IPR029071">
    <property type="entry name" value="Ubiquitin-like_domsf"/>
</dbReference>
<dbReference type="OMA" id="PGMDMFG"/>
<dbReference type="InterPro" id="IPR015940">
    <property type="entry name" value="UBA"/>
</dbReference>
<feature type="compositionally biased region" description="Low complexity" evidence="1">
    <location>
        <begin position="114"/>
        <end position="140"/>
    </location>
</feature>